<name>A0A839T6U1_AZOMA</name>
<dbReference type="RefSeq" id="WP_183168025.1">
    <property type="nucleotide sequence ID" value="NZ_JACHXI010000027.1"/>
</dbReference>
<feature type="transmembrane region" description="Helical" evidence="1">
    <location>
        <begin position="6"/>
        <end position="25"/>
    </location>
</feature>
<sequence>MYLVIFVVLCAVFVSTLYLAVCYLIKKWKDKKATVEETARPATSNETDIADLDEAVIKPCTDASTDVSVANTAHEQSVDRVVFHETNWSEYDEPAYLRKGKQLVW</sequence>
<keyword evidence="1" id="KW-1133">Transmembrane helix</keyword>
<dbReference type="AlphaFoldDB" id="A0A839T6U1"/>
<accession>A0A839T6U1</accession>
<comment type="caution">
    <text evidence="2">The sequence shown here is derived from an EMBL/GenBank/DDBJ whole genome shotgun (WGS) entry which is preliminary data.</text>
</comment>
<dbReference type="EMBL" id="JACHXI010000027">
    <property type="protein sequence ID" value="MBB3105162.1"/>
    <property type="molecule type" value="Genomic_DNA"/>
</dbReference>
<gene>
    <name evidence="2" type="ORF">FHR87_003597</name>
</gene>
<evidence type="ECO:0000313" key="2">
    <source>
        <dbReference type="EMBL" id="MBB3105162.1"/>
    </source>
</evidence>
<keyword evidence="1" id="KW-0812">Transmembrane</keyword>
<evidence type="ECO:0000256" key="1">
    <source>
        <dbReference type="SAM" id="Phobius"/>
    </source>
</evidence>
<keyword evidence="1" id="KW-0472">Membrane</keyword>
<protein>
    <submittedName>
        <fullName evidence="2">Uncharacterized protein YpmB</fullName>
    </submittedName>
</protein>
<evidence type="ECO:0000313" key="3">
    <source>
        <dbReference type="Proteomes" id="UP000549250"/>
    </source>
</evidence>
<proteinExistence type="predicted"/>
<organism evidence="2 3">
    <name type="scientific">Azomonas macrocytogenes</name>
    <name type="common">Azotobacter macrocytogenes</name>
    <dbReference type="NCBI Taxonomy" id="69962"/>
    <lineage>
        <taxon>Bacteria</taxon>
        <taxon>Pseudomonadati</taxon>
        <taxon>Pseudomonadota</taxon>
        <taxon>Gammaproteobacteria</taxon>
        <taxon>Pseudomonadales</taxon>
        <taxon>Pseudomonadaceae</taxon>
        <taxon>Azomonas</taxon>
    </lineage>
</organism>
<dbReference type="Proteomes" id="UP000549250">
    <property type="component" value="Unassembled WGS sequence"/>
</dbReference>
<keyword evidence="3" id="KW-1185">Reference proteome</keyword>
<reference evidence="2 3" key="1">
    <citation type="submission" date="2020-08" db="EMBL/GenBank/DDBJ databases">
        <title>Genomic Encyclopedia of Type Strains, Phase III (KMG-III): the genomes of soil and plant-associated and newly described type strains.</title>
        <authorList>
            <person name="Whitman W."/>
        </authorList>
    </citation>
    <scope>NUCLEOTIDE SEQUENCE [LARGE SCALE GENOMIC DNA]</scope>
    <source>
        <strain evidence="2 3">CECT 4462</strain>
    </source>
</reference>